<feature type="domain" description="Protein kinase" evidence="2">
    <location>
        <begin position="1"/>
        <end position="303"/>
    </location>
</feature>
<keyword evidence="1" id="KW-0812">Transmembrane</keyword>
<dbReference type="Proteomes" id="UP000799428">
    <property type="component" value="Unassembled WGS sequence"/>
</dbReference>
<dbReference type="GO" id="GO:0004674">
    <property type="term" value="F:protein serine/threonine kinase activity"/>
    <property type="evidence" value="ECO:0007669"/>
    <property type="project" value="TreeGrafter"/>
</dbReference>
<dbReference type="GO" id="GO:0005634">
    <property type="term" value="C:nucleus"/>
    <property type="evidence" value="ECO:0007669"/>
    <property type="project" value="TreeGrafter"/>
</dbReference>
<dbReference type="GO" id="GO:0005737">
    <property type="term" value="C:cytoplasm"/>
    <property type="evidence" value="ECO:0007669"/>
    <property type="project" value="TreeGrafter"/>
</dbReference>
<dbReference type="SMART" id="SM00220">
    <property type="entry name" value="S_TKc"/>
    <property type="match status" value="1"/>
</dbReference>
<keyword evidence="1" id="KW-1133">Transmembrane helix</keyword>
<keyword evidence="4" id="KW-1185">Reference proteome</keyword>
<keyword evidence="3" id="KW-0808">Transferase</keyword>
<proteinExistence type="predicted"/>
<dbReference type="OrthoDB" id="10252171at2759"/>
<dbReference type="PANTHER" id="PTHR44167:SF24">
    <property type="entry name" value="SERINE_THREONINE-PROTEIN KINASE CHK2"/>
    <property type="match status" value="1"/>
</dbReference>
<dbReference type="GO" id="GO:0005524">
    <property type="term" value="F:ATP binding"/>
    <property type="evidence" value="ECO:0007669"/>
    <property type="project" value="InterPro"/>
</dbReference>
<sequence>MISTIAGQSGRVYVQCEALQRHHEDYRLSVFKAEPGSESFVFERVPRSFYHLVLCLAAGFAGSRRLRMHMDCNQKEDLLVYPYFKGTLLAFLWEDPDLPLLERKKTLRRVGEAIQELHGKDWIHIDVKPDNMLVNWTCDKEGNKTVTLEDGKSRQTPHAVENAMWRSPEGQTGRSVTKASDIFSFILVCIYALGGGGFLLLDDHHELANRGIAPEQEILVRHFSYFGPAPEGLFKPVNSEDWCSALKAASEIADEAVKEQPELRFKRRGEELDPEAQNMISGMTNLDPLARTTIYQVLMHQWWQEDT</sequence>
<evidence type="ECO:0000259" key="2">
    <source>
        <dbReference type="PROSITE" id="PS50011"/>
    </source>
</evidence>
<gene>
    <name evidence="3" type="ORF">K504DRAFT_474374</name>
</gene>
<accession>A0A6G1JR45</accession>
<protein>
    <submittedName>
        <fullName evidence="3">Kinase-like protein</fullName>
    </submittedName>
</protein>
<keyword evidence="1" id="KW-0472">Membrane</keyword>
<evidence type="ECO:0000256" key="1">
    <source>
        <dbReference type="SAM" id="Phobius"/>
    </source>
</evidence>
<evidence type="ECO:0000313" key="3">
    <source>
        <dbReference type="EMBL" id="KAF2702783.1"/>
    </source>
</evidence>
<feature type="transmembrane region" description="Helical" evidence="1">
    <location>
        <begin position="182"/>
        <end position="201"/>
    </location>
</feature>
<dbReference type="InterPro" id="IPR000719">
    <property type="entry name" value="Prot_kinase_dom"/>
</dbReference>
<dbReference type="SUPFAM" id="SSF56112">
    <property type="entry name" value="Protein kinase-like (PK-like)"/>
    <property type="match status" value="1"/>
</dbReference>
<name>A0A6G1JR45_9PLEO</name>
<dbReference type="InterPro" id="IPR011009">
    <property type="entry name" value="Kinase-like_dom_sf"/>
</dbReference>
<evidence type="ECO:0000313" key="4">
    <source>
        <dbReference type="Proteomes" id="UP000799428"/>
    </source>
</evidence>
<dbReference type="EMBL" id="MU005792">
    <property type="protein sequence ID" value="KAF2702783.1"/>
    <property type="molecule type" value="Genomic_DNA"/>
</dbReference>
<organism evidence="3 4">
    <name type="scientific">Pleomassaria siparia CBS 279.74</name>
    <dbReference type="NCBI Taxonomy" id="1314801"/>
    <lineage>
        <taxon>Eukaryota</taxon>
        <taxon>Fungi</taxon>
        <taxon>Dikarya</taxon>
        <taxon>Ascomycota</taxon>
        <taxon>Pezizomycotina</taxon>
        <taxon>Dothideomycetes</taxon>
        <taxon>Pleosporomycetidae</taxon>
        <taxon>Pleosporales</taxon>
        <taxon>Pleomassariaceae</taxon>
        <taxon>Pleomassaria</taxon>
    </lineage>
</organism>
<dbReference type="PROSITE" id="PS50011">
    <property type="entry name" value="PROTEIN_KINASE_DOM"/>
    <property type="match status" value="1"/>
</dbReference>
<dbReference type="PANTHER" id="PTHR44167">
    <property type="entry name" value="OVARIAN-SPECIFIC SERINE/THREONINE-PROTEIN KINASE LOK-RELATED"/>
    <property type="match status" value="1"/>
</dbReference>
<keyword evidence="3" id="KW-0418">Kinase</keyword>
<dbReference type="Gene3D" id="1.10.510.10">
    <property type="entry name" value="Transferase(Phosphotransferase) domain 1"/>
    <property type="match status" value="1"/>
</dbReference>
<reference evidence="3" key="1">
    <citation type="journal article" date="2020" name="Stud. Mycol.">
        <title>101 Dothideomycetes genomes: a test case for predicting lifestyles and emergence of pathogens.</title>
        <authorList>
            <person name="Haridas S."/>
            <person name="Albert R."/>
            <person name="Binder M."/>
            <person name="Bloem J."/>
            <person name="Labutti K."/>
            <person name="Salamov A."/>
            <person name="Andreopoulos B."/>
            <person name="Baker S."/>
            <person name="Barry K."/>
            <person name="Bills G."/>
            <person name="Bluhm B."/>
            <person name="Cannon C."/>
            <person name="Castanera R."/>
            <person name="Culley D."/>
            <person name="Daum C."/>
            <person name="Ezra D."/>
            <person name="Gonzalez J."/>
            <person name="Henrissat B."/>
            <person name="Kuo A."/>
            <person name="Liang C."/>
            <person name="Lipzen A."/>
            <person name="Lutzoni F."/>
            <person name="Magnuson J."/>
            <person name="Mondo S."/>
            <person name="Nolan M."/>
            <person name="Ohm R."/>
            <person name="Pangilinan J."/>
            <person name="Park H.-J."/>
            <person name="Ramirez L."/>
            <person name="Alfaro M."/>
            <person name="Sun H."/>
            <person name="Tritt A."/>
            <person name="Yoshinaga Y."/>
            <person name="Zwiers L.-H."/>
            <person name="Turgeon B."/>
            <person name="Goodwin S."/>
            <person name="Spatafora J."/>
            <person name="Crous P."/>
            <person name="Grigoriev I."/>
        </authorList>
    </citation>
    <scope>NUCLEOTIDE SEQUENCE</scope>
    <source>
        <strain evidence="3">CBS 279.74</strain>
    </source>
</reference>
<dbReference type="Pfam" id="PF00069">
    <property type="entry name" value="Pkinase"/>
    <property type="match status" value="1"/>
</dbReference>
<dbReference type="AlphaFoldDB" id="A0A6G1JR45"/>
<dbReference type="GO" id="GO:0044773">
    <property type="term" value="P:mitotic DNA damage checkpoint signaling"/>
    <property type="evidence" value="ECO:0007669"/>
    <property type="project" value="TreeGrafter"/>
</dbReference>